<feature type="compositionally biased region" description="Polar residues" evidence="8">
    <location>
        <begin position="322"/>
        <end position="334"/>
    </location>
</feature>
<dbReference type="GO" id="GO:0005096">
    <property type="term" value="F:GTPase activator activity"/>
    <property type="evidence" value="ECO:0007669"/>
    <property type="project" value="InterPro"/>
</dbReference>
<dbReference type="Gene3D" id="1.20.1270.60">
    <property type="entry name" value="Arfaptin homology (AH) domain/BAR domain"/>
    <property type="match status" value="1"/>
</dbReference>
<dbReference type="PROSITE" id="PS50003">
    <property type="entry name" value="PH_DOMAIN"/>
    <property type="match status" value="1"/>
</dbReference>
<dbReference type="Gene3D" id="1.10.220.150">
    <property type="entry name" value="Arf GTPase activating protein"/>
    <property type="match status" value="1"/>
</dbReference>
<organism evidence="11 12">
    <name type="scientific">Sitophilus oryzae</name>
    <name type="common">Rice weevil</name>
    <name type="synonym">Curculio oryzae</name>
    <dbReference type="NCBI Taxonomy" id="7048"/>
    <lineage>
        <taxon>Eukaryota</taxon>
        <taxon>Metazoa</taxon>
        <taxon>Ecdysozoa</taxon>
        <taxon>Arthropoda</taxon>
        <taxon>Hexapoda</taxon>
        <taxon>Insecta</taxon>
        <taxon>Pterygota</taxon>
        <taxon>Neoptera</taxon>
        <taxon>Endopterygota</taxon>
        <taxon>Coleoptera</taxon>
        <taxon>Polyphaga</taxon>
        <taxon>Cucujiformia</taxon>
        <taxon>Curculionidae</taxon>
        <taxon>Dryophthorinae</taxon>
        <taxon>Sitophilus</taxon>
    </lineage>
</organism>
<dbReference type="InterPro" id="IPR001164">
    <property type="entry name" value="ArfGAP_dom"/>
</dbReference>
<reference evidence="12" key="1">
    <citation type="submission" date="2025-08" db="UniProtKB">
        <authorList>
            <consortium name="RefSeq"/>
        </authorList>
    </citation>
    <scope>IDENTIFICATION</scope>
    <source>
        <tissue evidence="12">Gonads</tissue>
    </source>
</reference>
<keyword evidence="1" id="KW-0479">Metal-binding</keyword>
<dbReference type="SMART" id="SM00248">
    <property type="entry name" value="ANK"/>
    <property type="match status" value="2"/>
</dbReference>
<dbReference type="InterPro" id="IPR004148">
    <property type="entry name" value="BAR_dom"/>
</dbReference>
<dbReference type="PANTHER" id="PTHR23180:SF399">
    <property type="entry name" value="BLOWN FUSE, ISOFORM A-RELATED"/>
    <property type="match status" value="1"/>
</dbReference>
<dbReference type="InterPro" id="IPR011993">
    <property type="entry name" value="PH-like_dom_sf"/>
</dbReference>
<name>A0A6J2XG67_SITOR</name>
<dbReference type="CDD" id="cd08835">
    <property type="entry name" value="ArfGap_ACAP"/>
    <property type="match status" value="1"/>
</dbReference>
<feature type="domain" description="PH" evidence="9">
    <location>
        <begin position="267"/>
        <end position="301"/>
    </location>
</feature>
<dbReference type="PROSITE" id="PS50297">
    <property type="entry name" value="ANK_REP_REGION"/>
    <property type="match status" value="1"/>
</dbReference>
<evidence type="ECO:0000256" key="6">
    <source>
        <dbReference type="PROSITE-ProRule" id="PRU00023"/>
    </source>
</evidence>
<dbReference type="Gene3D" id="1.25.40.20">
    <property type="entry name" value="Ankyrin repeat-containing domain"/>
    <property type="match status" value="1"/>
</dbReference>
<keyword evidence="3 7" id="KW-0863">Zinc-finger</keyword>
<dbReference type="Gene3D" id="2.30.29.30">
    <property type="entry name" value="Pleckstrin-homology domain (PH domain)/Phosphotyrosine-binding domain (PTB)"/>
    <property type="match status" value="1"/>
</dbReference>
<keyword evidence="4" id="KW-0862">Zinc</keyword>
<dbReference type="FunFam" id="1.20.1270.60:FF:000025">
    <property type="entry name" value="arf-GAP with coiled-coil, ANK repeat and PH domain-containing protein 2"/>
    <property type="match status" value="1"/>
</dbReference>
<dbReference type="InterPro" id="IPR036770">
    <property type="entry name" value="Ankyrin_rpt-contain_sf"/>
</dbReference>
<dbReference type="GO" id="GO:0005737">
    <property type="term" value="C:cytoplasm"/>
    <property type="evidence" value="ECO:0007669"/>
    <property type="project" value="InterPro"/>
</dbReference>
<dbReference type="AlphaFoldDB" id="A0A6J2XG67"/>
<dbReference type="SUPFAM" id="SSF103657">
    <property type="entry name" value="BAR/IMD domain-like"/>
    <property type="match status" value="1"/>
</dbReference>
<keyword evidence="11" id="KW-1185">Reference proteome</keyword>
<feature type="region of interest" description="Disordered" evidence="8">
    <location>
        <begin position="491"/>
        <end position="533"/>
    </location>
</feature>
<dbReference type="FunCoup" id="A0A6J2XG67">
    <property type="interactions" value="840"/>
</dbReference>
<dbReference type="Pfam" id="PF12796">
    <property type="entry name" value="Ank_2"/>
    <property type="match status" value="1"/>
</dbReference>
<feature type="region of interest" description="Disordered" evidence="8">
    <location>
        <begin position="313"/>
        <end position="337"/>
    </location>
</feature>
<dbReference type="InParanoid" id="A0A6J2XG67"/>
<dbReference type="Pfam" id="PF00169">
    <property type="entry name" value="PH"/>
    <property type="match status" value="1"/>
</dbReference>
<evidence type="ECO:0000256" key="5">
    <source>
        <dbReference type="ARBA" id="ARBA00023043"/>
    </source>
</evidence>
<evidence type="ECO:0000256" key="7">
    <source>
        <dbReference type="PROSITE-ProRule" id="PRU00288"/>
    </source>
</evidence>
<dbReference type="Pfam" id="PF16746">
    <property type="entry name" value="BAR_3"/>
    <property type="match status" value="1"/>
</dbReference>
<evidence type="ECO:0000256" key="3">
    <source>
        <dbReference type="ARBA" id="ARBA00022771"/>
    </source>
</evidence>
<dbReference type="GO" id="GO:0008270">
    <property type="term" value="F:zinc ion binding"/>
    <property type="evidence" value="ECO:0007669"/>
    <property type="project" value="UniProtKB-KW"/>
</dbReference>
<dbReference type="CDD" id="cd07603">
    <property type="entry name" value="BAR_ACAPs"/>
    <property type="match status" value="1"/>
</dbReference>
<dbReference type="CTD" id="42735"/>
<dbReference type="InterPro" id="IPR002110">
    <property type="entry name" value="Ankyrin_rpt"/>
</dbReference>
<feature type="domain" description="Arf-GAP" evidence="10">
    <location>
        <begin position="338"/>
        <end position="468"/>
    </location>
</feature>
<dbReference type="InterPro" id="IPR038508">
    <property type="entry name" value="ArfGAP_dom_sf"/>
</dbReference>
<dbReference type="SUPFAM" id="SSF57863">
    <property type="entry name" value="ArfGap/RecO-like zinc finger"/>
    <property type="match status" value="1"/>
</dbReference>
<evidence type="ECO:0000313" key="12">
    <source>
        <dbReference type="RefSeq" id="XP_030750262.1"/>
    </source>
</evidence>
<dbReference type="SUPFAM" id="SSF48403">
    <property type="entry name" value="Ankyrin repeat"/>
    <property type="match status" value="1"/>
</dbReference>
<evidence type="ECO:0000256" key="1">
    <source>
        <dbReference type="ARBA" id="ARBA00022723"/>
    </source>
</evidence>
<proteinExistence type="predicted"/>
<evidence type="ECO:0000259" key="10">
    <source>
        <dbReference type="PROSITE" id="PS50115"/>
    </source>
</evidence>
<protein>
    <submittedName>
        <fullName evidence="12">Arf-GAP with coiled-coil, ANK repeat and PH domain-containing protein 2</fullName>
    </submittedName>
</protein>
<sequence>MVVKIELQECLRDSPKFRLLLEHEEQSIDQLEQRLDKILKVCGSMIDSGKTYVGQQSLFANSLWDLSTHFKDDPEVLSSLNKLIHSLQEMNKFHTILLDQASRTVLKNLTSFIKKDIKTVRDFKQHFEKISTEYDNVLVRNSHTSRSKQQEVDEVEHILLAVRSCFGHQTLDYVNSICVLQTKKRHEILSTLLSYMHACTTYYHQGSDLCDDLQPFFKSLADDNRFIFMVVIKYEVVRKRSGEEQETVMEDDLRICTVKPVIDGERRFCFEIVSPSKSHILQADSKEMYDAWIEALQKGIGAAIQRIRSSEIESHKKRENRNSSFYGSDNDTSANNNNNKIKKIRMWEQLLKIPGNNFCCDCGCPNPSWASINLGITLCIECSGVHRSLGVHYSKVRSLTLDDWEPEIIKVMAELGNNISKQIYEASVPEGVVKASRDCPGTIREEWIRTKYVEKKYVKRFPRFSADQSSPNSSDGLMEVRKWSVRKIRRRPRSVNSREKKGKIVEKQQIANESGEPVDSATNVNTNDDQGKIRDNTAVHKSLAETQNDLLLFGSGLEKQRISNIDLSSDQESTEGEENEIVDEEDISKLHPNLLLYKASAAHNIPIMCEALALGADKNWPNPDDKGRHPLHAAVLSGSVMPCSYLLLNGAKINAQDQNGKTPLLLATQEGHTAQVCIFLKYKADQHIEDEEGKVPLSIAEQKEHADIVTLLRLGRLNEEMKDSESGVSGDDMFNYVVRDFSQLAYSNPEKLHRTKNDAE</sequence>
<dbReference type="InterPro" id="IPR001849">
    <property type="entry name" value="PH_domain"/>
</dbReference>
<dbReference type="Pfam" id="PF01412">
    <property type="entry name" value="ArfGap"/>
    <property type="match status" value="1"/>
</dbReference>
<feature type="repeat" description="ANK" evidence="6">
    <location>
        <begin position="659"/>
        <end position="691"/>
    </location>
</feature>
<dbReference type="RefSeq" id="XP_030750262.1">
    <property type="nucleotide sequence ID" value="XM_030894402.1"/>
</dbReference>
<evidence type="ECO:0000256" key="8">
    <source>
        <dbReference type="SAM" id="MobiDB-lite"/>
    </source>
</evidence>
<dbReference type="GeneID" id="115878047"/>
<feature type="repeat" description="ANK" evidence="6">
    <location>
        <begin position="626"/>
        <end position="658"/>
    </location>
</feature>
<dbReference type="SMART" id="SM00105">
    <property type="entry name" value="ArfGap"/>
    <property type="match status" value="1"/>
</dbReference>
<dbReference type="SUPFAM" id="SSF50729">
    <property type="entry name" value="PH domain-like"/>
    <property type="match status" value="1"/>
</dbReference>
<dbReference type="PROSITE" id="PS50115">
    <property type="entry name" value="ARFGAP"/>
    <property type="match status" value="1"/>
</dbReference>
<dbReference type="Proteomes" id="UP000504635">
    <property type="component" value="Unplaced"/>
</dbReference>
<dbReference type="InterPro" id="IPR037278">
    <property type="entry name" value="ARFGAP/RecO"/>
</dbReference>
<dbReference type="FunFam" id="1.10.220.150:FF:000007">
    <property type="entry name" value="Arf-GAP with coiled-coil, ANK repeat and PH domain-containing protein 2"/>
    <property type="match status" value="1"/>
</dbReference>
<dbReference type="PRINTS" id="PR00405">
    <property type="entry name" value="REVINTRACTNG"/>
</dbReference>
<feature type="compositionally biased region" description="Basic and acidic residues" evidence="8">
    <location>
        <begin position="496"/>
        <end position="506"/>
    </location>
</feature>
<accession>A0A6J2XG67</accession>
<evidence type="ECO:0000256" key="4">
    <source>
        <dbReference type="ARBA" id="ARBA00022833"/>
    </source>
</evidence>
<evidence type="ECO:0000256" key="2">
    <source>
        <dbReference type="ARBA" id="ARBA00022737"/>
    </source>
</evidence>
<dbReference type="InterPro" id="IPR027267">
    <property type="entry name" value="AH/BAR_dom_sf"/>
</dbReference>
<evidence type="ECO:0000259" key="9">
    <source>
        <dbReference type="PROSITE" id="PS50003"/>
    </source>
</evidence>
<dbReference type="KEGG" id="soy:115878047"/>
<dbReference type="OrthoDB" id="10070851at2759"/>
<evidence type="ECO:0000313" key="11">
    <source>
        <dbReference type="Proteomes" id="UP000504635"/>
    </source>
</evidence>
<dbReference type="PROSITE" id="PS50088">
    <property type="entry name" value="ANK_REPEAT"/>
    <property type="match status" value="2"/>
</dbReference>
<keyword evidence="5 6" id="KW-0040">ANK repeat</keyword>
<keyword evidence="2" id="KW-0677">Repeat</keyword>
<gene>
    <name evidence="12" type="primary">LOC115878047</name>
</gene>
<dbReference type="PANTHER" id="PTHR23180">
    <property type="entry name" value="CENTAURIN/ARF"/>
    <property type="match status" value="1"/>
</dbReference>
<dbReference type="InterPro" id="IPR045258">
    <property type="entry name" value="ACAP1/2/3-like"/>
</dbReference>